<reference evidence="1" key="2">
    <citation type="submission" date="2023-05" db="EMBL/GenBank/DDBJ databases">
        <authorList>
            <consortium name="Lawrence Berkeley National Laboratory"/>
            <person name="Steindorff A."/>
            <person name="Hensen N."/>
            <person name="Bonometti L."/>
            <person name="Westerberg I."/>
            <person name="Brannstrom I.O."/>
            <person name="Guillou S."/>
            <person name="Cros-Aarteil S."/>
            <person name="Calhoun S."/>
            <person name="Haridas S."/>
            <person name="Kuo A."/>
            <person name="Mondo S."/>
            <person name="Pangilinan J."/>
            <person name="Riley R."/>
            <person name="Labutti K."/>
            <person name="Andreopoulos B."/>
            <person name="Lipzen A."/>
            <person name="Chen C."/>
            <person name="Yanf M."/>
            <person name="Daum C."/>
            <person name="Ng V."/>
            <person name="Clum A."/>
            <person name="Ohm R."/>
            <person name="Martin F."/>
            <person name="Silar P."/>
            <person name="Natvig D."/>
            <person name="Lalanne C."/>
            <person name="Gautier V."/>
            <person name="Ament-Velasquez S.L."/>
            <person name="Kruys A."/>
            <person name="Hutchinson M.I."/>
            <person name="Powell A.J."/>
            <person name="Barry K."/>
            <person name="Miller A.N."/>
            <person name="Grigoriev I.V."/>
            <person name="Debuchy R."/>
            <person name="Gladieux P."/>
            <person name="Thoren M.H."/>
            <person name="Johannesson H."/>
        </authorList>
    </citation>
    <scope>NUCLEOTIDE SEQUENCE</scope>
    <source>
        <strain evidence="1">PSN293</strain>
    </source>
</reference>
<protein>
    <submittedName>
        <fullName evidence="1">Uncharacterized protein</fullName>
    </submittedName>
</protein>
<proteinExistence type="predicted"/>
<dbReference type="PANTHER" id="PTHR40619">
    <property type="entry name" value="FUNGAL STAND N-TERMINAL GOODBYE DOMAIN-CONTAINING PROTEIN"/>
    <property type="match status" value="1"/>
</dbReference>
<dbReference type="AlphaFoldDB" id="A0AAN6XZV6"/>
<evidence type="ECO:0000313" key="1">
    <source>
        <dbReference type="EMBL" id="KAK4208640.1"/>
    </source>
</evidence>
<evidence type="ECO:0000313" key="2">
    <source>
        <dbReference type="Proteomes" id="UP001301769"/>
    </source>
</evidence>
<dbReference type="Proteomes" id="UP001301769">
    <property type="component" value="Unassembled WGS sequence"/>
</dbReference>
<organism evidence="1 2">
    <name type="scientific">Rhypophila decipiens</name>
    <dbReference type="NCBI Taxonomy" id="261697"/>
    <lineage>
        <taxon>Eukaryota</taxon>
        <taxon>Fungi</taxon>
        <taxon>Dikarya</taxon>
        <taxon>Ascomycota</taxon>
        <taxon>Pezizomycotina</taxon>
        <taxon>Sordariomycetes</taxon>
        <taxon>Sordariomycetidae</taxon>
        <taxon>Sordariales</taxon>
        <taxon>Naviculisporaceae</taxon>
        <taxon>Rhypophila</taxon>
    </lineage>
</organism>
<reference evidence="1" key="1">
    <citation type="journal article" date="2023" name="Mol. Phylogenet. Evol.">
        <title>Genome-scale phylogeny and comparative genomics of the fungal order Sordariales.</title>
        <authorList>
            <person name="Hensen N."/>
            <person name="Bonometti L."/>
            <person name="Westerberg I."/>
            <person name="Brannstrom I.O."/>
            <person name="Guillou S."/>
            <person name="Cros-Aarteil S."/>
            <person name="Calhoun S."/>
            <person name="Haridas S."/>
            <person name="Kuo A."/>
            <person name="Mondo S."/>
            <person name="Pangilinan J."/>
            <person name="Riley R."/>
            <person name="LaButti K."/>
            <person name="Andreopoulos B."/>
            <person name="Lipzen A."/>
            <person name="Chen C."/>
            <person name="Yan M."/>
            <person name="Daum C."/>
            <person name="Ng V."/>
            <person name="Clum A."/>
            <person name="Steindorff A."/>
            <person name="Ohm R.A."/>
            <person name="Martin F."/>
            <person name="Silar P."/>
            <person name="Natvig D.O."/>
            <person name="Lalanne C."/>
            <person name="Gautier V."/>
            <person name="Ament-Velasquez S.L."/>
            <person name="Kruys A."/>
            <person name="Hutchinson M.I."/>
            <person name="Powell A.J."/>
            <person name="Barry K."/>
            <person name="Miller A.N."/>
            <person name="Grigoriev I.V."/>
            <person name="Debuchy R."/>
            <person name="Gladieux P."/>
            <person name="Hiltunen Thoren M."/>
            <person name="Johannesson H."/>
        </authorList>
    </citation>
    <scope>NUCLEOTIDE SEQUENCE</scope>
    <source>
        <strain evidence="1">PSN293</strain>
    </source>
</reference>
<gene>
    <name evidence="1" type="ORF">QBC37DRAFT_452251</name>
</gene>
<dbReference type="PANTHER" id="PTHR40619:SF3">
    <property type="entry name" value="FUNGAL STAND N-TERMINAL GOODBYE DOMAIN-CONTAINING PROTEIN"/>
    <property type="match status" value="1"/>
</dbReference>
<comment type="caution">
    <text evidence="1">The sequence shown here is derived from an EMBL/GenBank/DDBJ whole genome shotgun (WGS) entry which is preliminary data.</text>
</comment>
<accession>A0AAN6XZV6</accession>
<name>A0AAN6XZV6_9PEZI</name>
<sequence>MTGMDNPTAAADEFARRFIDSRASRIHSTFGVESHFNTSTSKYELKDVYHLTKTLEQVKETAPELIDDLEIDPTDCTWEDVLVEVERARDAANSCERRSRKLYRRPFKWLGDYAHMISPGLSAFPDEFGVIHGGLAVVLSIARHREQVRFKLLRAIETIPNAIHAAQSKERNFSMDETSLESIRLHRCLDDMRRTLLRILPELIKKLNPETIFGKAANVVKGANVDQLLAEICNSAERVSVCARGLGDDRDTRTAATVVETHDIVIRTRGGVDHLQTQVAEVLRRQQSLQSQLEAISGKNWLFQFLKEYSKPELHRKLDPESTRPSQTRPVDGTAPALTTTAFELLDILSVDHLTSLNDETIILRRGRSLPDDALCRSASMIQTREVQNLLHYPEPGVVAVDGCADRAQVAKISPISFVCANLAQALRQNLNPVLAFFCGQHVNFHPNDDLQGPQGLVRGLLSQLILVLVQNGWMGEAEGIALPVDSSSGRPSDTTQHFFHGTDHPGGYQEDYSDSDGMVLSLPDLCQHFHSLLRLIPPDTFVFCIVDGISYYERDIWRRDYDQVLTMFGDIVTDSTLACLFKILLTSPTNKMQLPHDVIPHQKVELRRVKIGQAGGLGAGFGRDMRMAGEHASDSGPSYRDETFAGNLDGHSGFDAYGYHPGQDEYTGGMEFGHHPESPLIAQYGQV</sequence>
<dbReference type="EMBL" id="MU858235">
    <property type="protein sequence ID" value="KAK4208640.1"/>
    <property type="molecule type" value="Genomic_DNA"/>
</dbReference>
<keyword evidence="2" id="KW-1185">Reference proteome</keyword>